<evidence type="ECO:0008006" key="3">
    <source>
        <dbReference type="Google" id="ProtNLM"/>
    </source>
</evidence>
<name>A0A6J4KFU0_9BACT</name>
<dbReference type="SUPFAM" id="SSF49373">
    <property type="entry name" value="Invasin/intimin cell-adhesion fragments"/>
    <property type="match status" value="2"/>
</dbReference>
<dbReference type="AlphaFoldDB" id="A0A6J4KFU0"/>
<dbReference type="InterPro" id="IPR008964">
    <property type="entry name" value="Invasin/intimin_cell_adhesion"/>
</dbReference>
<dbReference type="Gene3D" id="2.60.40.10">
    <property type="entry name" value="Immunoglobulins"/>
    <property type="match status" value="2"/>
</dbReference>
<feature type="signal peptide" evidence="1">
    <location>
        <begin position="1"/>
        <end position="17"/>
    </location>
</feature>
<accession>A0A6J4KFU0</accession>
<sequence>MQKLAIPRIAAALLLFAACDSEPTLPKPATLTVVSGDPQTQLVGTPLPQPLVVTVTDSRSRPVANTWVQWRVTQGGGTLSADSSRTNAQGNASISVVLPEQAGVNLVTASVAGLAAVNFSLTAQTHCQANVARTVRVVAGDAQSPLTHDSMRVKLQVQALCDATTPVPGATVAWDVLSGPATLYGSMLATDAQGMATAGVATGTSPGAVTIRATVQGTAPVLFTGTVRNRCDPREPFAPGTVLQGTIAVVDCALAPGPEGNSRYVVHELRVAQTQLVRFSIATTGGNQSISLWSQDGTRQLARVDGQNIPKPMHVRLEPGTYNVRLQTSPIAPGSAFSLRSDPVSVLECPVGAALPVPVWIMRGATVQGAIAPDDCGSWVNPPRYHDQYLIYLVAGEKVETTLRHGEGFTPYLQFFRMLPDQSGGSSLGFYPSVGGTVTATLTAPATGIYGIGVDSGAANAFGTYSIETK</sequence>
<keyword evidence="1" id="KW-0732">Signal</keyword>
<dbReference type="InterPro" id="IPR013783">
    <property type="entry name" value="Ig-like_fold"/>
</dbReference>
<reference evidence="2" key="1">
    <citation type="submission" date="2020-02" db="EMBL/GenBank/DDBJ databases">
        <authorList>
            <person name="Meier V. D."/>
        </authorList>
    </citation>
    <scope>NUCLEOTIDE SEQUENCE</scope>
    <source>
        <strain evidence="2">AVDCRST_MAG89</strain>
    </source>
</reference>
<evidence type="ECO:0000256" key="1">
    <source>
        <dbReference type="SAM" id="SignalP"/>
    </source>
</evidence>
<feature type="chain" id="PRO_5027107580" description="Big-1 domain-containing protein" evidence="1">
    <location>
        <begin position="18"/>
        <end position="470"/>
    </location>
</feature>
<proteinExistence type="predicted"/>
<gene>
    <name evidence="2" type="ORF">AVDCRST_MAG89-654</name>
</gene>
<organism evidence="2">
    <name type="scientific">uncultured Gemmatimonadota bacterium</name>
    <dbReference type="NCBI Taxonomy" id="203437"/>
    <lineage>
        <taxon>Bacteria</taxon>
        <taxon>Pseudomonadati</taxon>
        <taxon>Gemmatimonadota</taxon>
        <taxon>environmental samples</taxon>
    </lineage>
</organism>
<dbReference type="EMBL" id="CADCTV010000143">
    <property type="protein sequence ID" value="CAA9303712.1"/>
    <property type="molecule type" value="Genomic_DNA"/>
</dbReference>
<protein>
    <recommendedName>
        <fullName evidence="3">Big-1 domain-containing protein</fullName>
    </recommendedName>
</protein>
<dbReference type="PROSITE" id="PS51257">
    <property type="entry name" value="PROKAR_LIPOPROTEIN"/>
    <property type="match status" value="1"/>
</dbReference>
<evidence type="ECO:0000313" key="2">
    <source>
        <dbReference type="EMBL" id="CAA9303712.1"/>
    </source>
</evidence>